<organism evidence="5 6">
    <name type="scientific">Symbiodinium natans</name>
    <dbReference type="NCBI Taxonomy" id="878477"/>
    <lineage>
        <taxon>Eukaryota</taxon>
        <taxon>Sar</taxon>
        <taxon>Alveolata</taxon>
        <taxon>Dinophyceae</taxon>
        <taxon>Suessiales</taxon>
        <taxon>Symbiodiniaceae</taxon>
        <taxon>Symbiodinium</taxon>
    </lineage>
</organism>
<dbReference type="Pfam" id="PF04059">
    <property type="entry name" value="RRM_2"/>
    <property type="match status" value="1"/>
</dbReference>
<evidence type="ECO:0000256" key="1">
    <source>
        <dbReference type="SAM" id="MobiDB-lite"/>
    </source>
</evidence>
<evidence type="ECO:0000313" key="6">
    <source>
        <dbReference type="Proteomes" id="UP000604046"/>
    </source>
</evidence>
<protein>
    <submittedName>
        <fullName evidence="5">CALS1 protein</fullName>
    </submittedName>
</protein>
<reference evidence="5" key="1">
    <citation type="submission" date="2021-02" db="EMBL/GenBank/DDBJ databases">
        <authorList>
            <person name="Dougan E. K."/>
            <person name="Rhodes N."/>
            <person name="Thang M."/>
            <person name="Chan C."/>
        </authorList>
    </citation>
    <scope>NUCLEOTIDE SEQUENCE</scope>
</reference>
<feature type="domain" description="Mei2-like C-terminal RNA recognition motif" evidence="4">
    <location>
        <begin position="127"/>
        <end position="196"/>
    </location>
</feature>
<dbReference type="GO" id="GO:0003843">
    <property type="term" value="F:1,3-beta-D-glucan synthase activity"/>
    <property type="evidence" value="ECO:0007669"/>
    <property type="project" value="InterPro"/>
</dbReference>
<sequence>MAFMHRRLAPLPKAFLSFDDEAPAPTGALRRSSSFPGFIPFQLAEVKLRACEPNAEPVYEASDAKEDPNALVFSGTDDDSETTAMIIQGVPELMTQQNLAEDYEASDAKEDPNAVVFPDTDDESETTTMIIQGVPELMTQHDLTEELNICGFQQLYDFCHLPWNFSLRRNEGYAIVNFVDPRVAQMFQKSWHHRMLTALVVGSQQVTVVRSHVQGLEENMKKWCGRRTQMPDIKPFAPPEVVKAFVAREQETGGSGRRMMPAVNLEPSVSRARRGRGHGRNRRRGAGMPLKVLGGKSQVSMTRIAAHSSRYADDPVYLVFDVNEKTGAEVRNLVWKSVKEAGGVSDFCAATAAADATRAVDVLQQSRGLHQPPSADLKACDEVPLREGASGIGTRQTDKYRHRSSRADGRVENIPFKYASVKCRWDREMGLTVVEVLPRMFPLRIGEGNYKTQGKGFAAMCWTFEVTLAAASLETLCLLALCSRGRRYDRPNASLILPLVLQEWLQVVLWAHIGSSSTECDATNRTVSAIIAYLVCAVPAWMCSQPLLCPDVQSDVAPELRQFSRSLLGFACLCGAGGALVQIVGQGFGWMTSVCTYPGPWHHQIWPVLNIQYNFLPGLWGSLLGRALSAGNLLLYFIASIGGFMSHRPSYVLPCLAFVGLNAAILILILGREWGSFWCFQASLLGLVALLEPWLFERFGEHFMFVDKEPKEPRKEAKEAKEAEAIGAAEEVDSLVACNPGHFSVARRHAARADWMYRVPRSKGWLLRRDQKGLQDQGGWGIKMQAGVAQQACNQMNALWFAAGHRIQALDCNMGAFIGEAFKIPYVLRRFLPLGQKNRVASRCRYLGFREYIYTGREGTVGKCHAAAEWTFGTIYQRFLSGMGIRMHYGHPDFVCAFWARNRGGMSKGSAVVNLSEDIFAGYNLHMRAEASPHVDVLEFEKGREAAFNAASLFFSKISAGSVGIIRSRDNHLLCERIGVLHSLSFYFTSVAFYVSNLLIDFSITLYVTLFIVFTLANIDLTKLSALGSSFNGEWLLSLGIMSLFPQLCEMILEFGANRACREVFGGLPASTMFFIFQNKSIAAAMRSGAISGLARYAGTGRPLANLHQTWKDNYCNYFKSHYTPSIRGGPGLMVLYIVYNLLASQTFQGQLPMFLVVISFTFWIVTPVIFAPFARCTLITQDLRDFNGFINGRAGMSEAELDDVVDRGRKNKMPRTLFECGLTDAILYWTDVPCSVLVGKLIGRQACPGREMDEALMVQKRARPGGSGTGKAAARKLAMTFEGGGFKAHSAFTGVMSGLLGASGLGLEELLRAVEVLVSISGGTWFSAQLIYSPAFQSLVEEMGKKPDDAAKLFWKSWVVPLLDSLLTKSTGPSTPWNPPKPTSVPQTVLKNDRFHKLPATRGKLWILIDFIEILFEVIYAFLHQHGNWEDFVGKILNTMGDMSSQDTLGSKTNPWASNKTWLVSVSVASAGNGTGPGSCASSAFRPLCIAKLYHGPSVEVYRNGTFGVTYSCPSTATRAMSSWAPAAFSVKLGMPDVPSAIFCHDCSDLEFHYSGVTRTKGDPWAASPKGLYAFGTETPVIQAVAASSAFLGPLSAIPLNKQGFAEQIARAVKGFLDSFEGIPPWFADFLSQGLQNALNINWIVWAQKAESDKAAFQDAVKVIKFLYNSGGDIGQEELDRLAEKSFFGIADGGVGDNSGIGHSLVSGADEIVVFADMPTSVSQTGKQEGSRQIFDVPFVDLCPLCYANFQLFEESKEEIDAQWEEQQTFFYLPPDTTTLNSLSIGTLQLTTAQNDYFGTSGGRSVKVHVISVLSGLGIGGKAYEDYATFVKDIIGAFARPDNQDKVQEILSWRTSQVVVMLRAWQQPGTPWRLFFAQHWVALPSEIMDFLWVYTVLLCFQWLLVFGFFYFNLNNILLMSSWLVWLAVLLVGRLYVIGVIGERATAPSLWVRLPEFFISFLVFVEYLGFLQHLILTIFRLTGAAASEDGFACLHVKRRVSQDSTNRRLHRCIRFAHVFFFSHQLHTLQAYIVLVANLLTSLFLASTDKVFCNLRMHTWWLLNSVAGDPKYLESEPSAKLSGRSPPSKVKSDYCEYFGLRAPCCGEGLQKH</sequence>
<evidence type="ECO:0000313" key="5">
    <source>
        <dbReference type="EMBL" id="CAE7214809.1"/>
    </source>
</evidence>
<dbReference type="PANTHER" id="PTHR12741">
    <property type="entry name" value="LYST-INTERACTING PROTEIN LIP5 DOPAMINE RESPONSIVE PROTEIN DRG-1"/>
    <property type="match status" value="1"/>
</dbReference>
<keyword evidence="6" id="KW-1185">Reference proteome</keyword>
<evidence type="ECO:0000256" key="2">
    <source>
        <dbReference type="SAM" id="Phobius"/>
    </source>
</evidence>
<dbReference type="InterPro" id="IPR016035">
    <property type="entry name" value="Acyl_Trfase/lysoPLipase"/>
</dbReference>
<dbReference type="Pfam" id="PF02364">
    <property type="entry name" value="Glucan_synthase"/>
    <property type="match status" value="1"/>
</dbReference>
<feature type="domain" description="Glycosyl transferase 48" evidence="3">
    <location>
        <begin position="794"/>
        <end position="1191"/>
    </location>
</feature>
<feature type="transmembrane region" description="Helical" evidence="2">
    <location>
        <begin position="1035"/>
        <end position="1053"/>
    </location>
</feature>
<dbReference type="EMBL" id="CAJNDS010000524">
    <property type="protein sequence ID" value="CAE7214809.1"/>
    <property type="molecule type" value="Genomic_DNA"/>
</dbReference>
<dbReference type="GO" id="GO:0000148">
    <property type="term" value="C:1,3-beta-D-glucan synthase complex"/>
    <property type="evidence" value="ECO:0007669"/>
    <property type="project" value="InterPro"/>
</dbReference>
<feature type="transmembrane region" description="Helical" evidence="2">
    <location>
        <begin position="651"/>
        <end position="669"/>
    </location>
</feature>
<feature type="transmembrane region" description="Helical" evidence="2">
    <location>
        <begin position="563"/>
        <end position="584"/>
    </location>
</feature>
<dbReference type="InterPro" id="IPR035979">
    <property type="entry name" value="RBD_domain_sf"/>
</dbReference>
<gene>
    <name evidence="5" type="primary">CALS1</name>
    <name evidence="5" type="ORF">SNAT2548_LOCUS7480</name>
</gene>
<feature type="transmembrane region" description="Helical" evidence="2">
    <location>
        <begin position="1130"/>
        <end position="1148"/>
    </location>
</feature>
<feature type="transmembrane region" description="Helical" evidence="2">
    <location>
        <begin position="1891"/>
        <end position="1911"/>
    </location>
</feature>
<keyword evidence="2" id="KW-0472">Membrane</keyword>
<evidence type="ECO:0000259" key="3">
    <source>
        <dbReference type="Pfam" id="PF02364"/>
    </source>
</evidence>
<dbReference type="PANTHER" id="PTHR12741:SF48">
    <property type="entry name" value="1,3-BETA-GLUCAN SYNTHASE COMPONENT FKS1-RELATED"/>
    <property type="match status" value="1"/>
</dbReference>
<feature type="transmembrane region" description="Helical" evidence="2">
    <location>
        <begin position="1957"/>
        <end position="1979"/>
    </location>
</feature>
<feature type="transmembrane region" description="Helical" evidence="2">
    <location>
        <begin position="457"/>
        <end position="481"/>
    </location>
</feature>
<dbReference type="GO" id="GO:0003676">
    <property type="term" value="F:nucleic acid binding"/>
    <property type="evidence" value="ECO:0007669"/>
    <property type="project" value="InterPro"/>
</dbReference>
<dbReference type="SUPFAM" id="SSF54928">
    <property type="entry name" value="RNA-binding domain, RBD"/>
    <property type="match status" value="1"/>
</dbReference>
<feature type="transmembrane region" description="Helical" evidence="2">
    <location>
        <begin position="675"/>
        <end position="696"/>
    </location>
</feature>
<feature type="region of interest" description="Disordered" evidence="1">
    <location>
        <begin position="268"/>
        <end position="290"/>
    </location>
</feature>
<dbReference type="SUPFAM" id="SSF52151">
    <property type="entry name" value="FabD/lysophospholipase-like"/>
    <property type="match status" value="1"/>
</dbReference>
<dbReference type="Proteomes" id="UP000604046">
    <property type="component" value="Unassembled WGS sequence"/>
</dbReference>
<comment type="caution">
    <text evidence="5">The sequence shown here is derived from an EMBL/GenBank/DDBJ whole genome shotgun (WGS) entry which is preliminary data.</text>
</comment>
<feature type="transmembrane region" description="Helical" evidence="2">
    <location>
        <begin position="1917"/>
        <end position="1937"/>
    </location>
</feature>
<proteinExistence type="predicted"/>
<feature type="transmembrane region" description="Helical" evidence="2">
    <location>
        <begin position="1154"/>
        <end position="1175"/>
    </location>
</feature>
<keyword evidence="2" id="KW-0812">Transmembrane</keyword>
<dbReference type="Gene3D" id="3.40.1090.10">
    <property type="entry name" value="Cytosolic phospholipase A2 catalytic domain"/>
    <property type="match status" value="1"/>
</dbReference>
<evidence type="ECO:0000259" key="4">
    <source>
        <dbReference type="Pfam" id="PF04059"/>
    </source>
</evidence>
<feature type="compositionally biased region" description="Basic residues" evidence="1">
    <location>
        <begin position="271"/>
        <end position="285"/>
    </location>
</feature>
<dbReference type="InterPro" id="IPR007201">
    <property type="entry name" value="Mei2-like_Rrm_C"/>
</dbReference>
<dbReference type="GO" id="GO:0006075">
    <property type="term" value="P:(1-&gt;3)-beta-D-glucan biosynthetic process"/>
    <property type="evidence" value="ECO:0007669"/>
    <property type="project" value="InterPro"/>
</dbReference>
<dbReference type="InterPro" id="IPR003440">
    <property type="entry name" value="Glyco_trans_48_dom"/>
</dbReference>
<keyword evidence="2" id="KW-1133">Transmembrane helix</keyword>
<dbReference type="GO" id="GO:0005886">
    <property type="term" value="C:plasma membrane"/>
    <property type="evidence" value="ECO:0007669"/>
    <property type="project" value="TreeGrafter"/>
</dbReference>
<feature type="transmembrane region" description="Helical" evidence="2">
    <location>
        <begin position="991"/>
        <end position="1015"/>
    </location>
</feature>
<feature type="transmembrane region" description="Helical" evidence="2">
    <location>
        <begin position="619"/>
        <end position="639"/>
    </location>
</feature>
<name>A0A812JVN1_9DINO</name>
<dbReference type="OrthoDB" id="417272at2759"/>
<accession>A0A812JVN1</accession>